<dbReference type="FunFam" id="1.10.510.10:FF:000571">
    <property type="entry name" value="Maternal embryonic leucine zipper kinase"/>
    <property type="match status" value="1"/>
</dbReference>
<evidence type="ECO:0000313" key="6">
    <source>
        <dbReference type="EMBL" id="TPX58950.1"/>
    </source>
</evidence>
<evidence type="ECO:0000259" key="5">
    <source>
        <dbReference type="PROSITE" id="PS50011"/>
    </source>
</evidence>
<dbReference type="PANTHER" id="PTHR24346:SF75">
    <property type="entry name" value="AURORA KINASE"/>
    <property type="match status" value="1"/>
</dbReference>
<accession>A0A507E775</accession>
<gene>
    <name evidence="6" type="ORF">PhCBS80983_g02773</name>
</gene>
<dbReference type="PANTHER" id="PTHR24346">
    <property type="entry name" value="MAP/MICROTUBULE AFFINITY-REGULATING KINASE"/>
    <property type="match status" value="1"/>
</dbReference>
<evidence type="ECO:0000256" key="1">
    <source>
        <dbReference type="ARBA" id="ARBA00022741"/>
    </source>
</evidence>
<evidence type="ECO:0000313" key="7">
    <source>
        <dbReference type="Proteomes" id="UP000318582"/>
    </source>
</evidence>
<feature type="compositionally biased region" description="Basic and acidic residues" evidence="4">
    <location>
        <begin position="96"/>
        <end position="110"/>
    </location>
</feature>
<protein>
    <recommendedName>
        <fullName evidence="5">Protein kinase domain-containing protein</fullName>
    </recommendedName>
</protein>
<dbReference type="STRING" id="109895.A0A507E775"/>
<dbReference type="Gene3D" id="1.10.510.10">
    <property type="entry name" value="Transferase(Phosphotransferase) domain 1"/>
    <property type="match status" value="1"/>
</dbReference>
<dbReference type="InterPro" id="IPR000719">
    <property type="entry name" value="Prot_kinase_dom"/>
</dbReference>
<feature type="region of interest" description="Disordered" evidence="4">
    <location>
        <begin position="40"/>
        <end position="154"/>
    </location>
</feature>
<dbReference type="PROSITE" id="PS50011">
    <property type="entry name" value="PROTEIN_KINASE_DOM"/>
    <property type="match status" value="1"/>
</dbReference>
<evidence type="ECO:0000256" key="2">
    <source>
        <dbReference type="ARBA" id="ARBA00022840"/>
    </source>
</evidence>
<dbReference type="EMBL" id="QEAQ01000030">
    <property type="protein sequence ID" value="TPX58950.1"/>
    <property type="molecule type" value="Genomic_DNA"/>
</dbReference>
<dbReference type="FunFam" id="3.30.200.20:FF:000042">
    <property type="entry name" value="Aurora kinase A"/>
    <property type="match status" value="1"/>
</dbReference>
<dbReference type="InterPro" id="IPR017441">
    <property type="entry name" value="Protein_kinase_ATP_BS"/>
</dbReference>
<dbReference type="PROSITE" id="PS00107">
    <property type="entry name" value="PROTEIN_KINASE_ATP"/>
    <property type="match status" value="1"/>
</dbReference>
<dbReference type="InterPro" id="IPR008271">
    <property type="entry name" value="Ser/Thr_kinase_AS"/>
</dbReference>
<organism evidence="6 7">
    <name type="scientific">Powellomyces hirtus</name>
    <dbReference type="NCBI Taxonomy" id="109895"/>
    <lineage>
        <taxon>Eukaryota</taxon>
        <taxon>Fungi</taxon>
        <taxon>Fungi incertae sedis</taxon>
        <taxon>Chytridiomycota</taxon>
        <taxon>Chytridiomycota incertae sedis</taxon>
        <taxon>Chytridiomycetes</taxon>
        <taxon>Spizellomycetales</taxon>
        <taxon>Powellomycetaceae</taxon>
        <taxon>Powellomyces</taxon>
    </lineage>
</organism>
<dbReference type="GO" id="GO:0005524">
    <property type="term" value="F:ATP binding"/>
    <property type="evidence" value="ECO:0007669"/>
    <property type="project" value="UniProtKB-UniRule"/>
</dbReference>
<comment type="caution">
    <text evidence="6">The sequence shown here is derived from an EMBL/GenBank/DDBJ whole genome shotgun (WGS) entry which is preliminary data.</text>
</comment>
<dbReference type="Proteomes" id="UP000318582">
    <property type="component" value="Unassembled WGS sequence"/>
</dbReference>
<dbReference type="GO" id="GO:0004674">
    <property type="term" value="F:protein serine/threonine kinase activity"/>
    <property type="evidence" value="ECO:0007669"/>
    <property type="project" value="TreeGrafter"/>
</dbReference>
<dbReference type="PROSITE" id="PS00108">
    <property type="entry name" value="PROTEIN_KINASE_ST"/>
    <property type="match status" value="1"/>
</dbReference>
<name>A0A507E775_9FUNG</name>
<dbReference type="Pfam" id="PF00069">
    <property type="entry name" value="Pkinase"/>
    <property type="match status" value="1"/>
</dbReference>
<dbReference type="GO" id="GO:0005737">
    <property type="term" value="C:cytoplasm"/>
    <property type="evidence" value="ECO:0007669"/>
    <property type="project" value="TreeGrafter"/>
</dbReference>
<keyword evidence="7" id="KW-1185">Reference proteome</keyword>
<dbReference type="AlphaFoldDB" id="A0A507E775"/>
<sequence length="506" mass="55768">MVFVATLSPATHQFESAVALPPPKAPTRMTRAKQPMVEQPWWHGNPAKSPVPQGTDSTDSFDVTGSTVPTACRLGVDNARRPRGGAPGRRYNSASDVRREEPPAVTERTKMAHVQLPQQRPPASLRPTSSITSAQSSPRRPSQPSLPHTLSAKSRTVSEPLLDQFFQVKGWRKPAPSDWQHSTQGHTALAAETLIEPNAIPPSDIAQSPTQNETAGPYIILKTLGSGAFSHVKLAVHARDGIRVAIKMLEKPTISSSASAAATTNMLSEQARNEASLLDSLNHPNIVRLLNTFETETHSCLVLEYVPNSDLYELITNHPQSLTPQFVRRIFRELCSAVGYLHARNIAHRDLKIENILVDSEAGVKLTDFGLAQQFDPAIPLTTRCGSEEYAAPELIQALPYDGRKIDVWALGIILFTLLTNEMPFTHRPGERPRRMFHRIARGDYHFPETVPGKRAISDQARDLVKKMLTTNPQKRISIEAVLKHPYLTGETVEKGHPPLPSGGQR</sequence>
<dbReference type="SMART" id="SM00220">
    <property type="entry name" value="S_TKc"/>
    <property type="match status" value="1"/>
</dbReference>
<keyword evidence="1 3" id="KW-0547">Nucleotide-binding</keyword>
<feature type="binding site" evidence="3">
    <location>
        <position position="247"/>
    </location>
    <ligand>
        <name>ATP</name>
        <dbReference type="ChEBI" id="CHEBI:30616"/>
    </ligand>
</feature>
<proteinExistence type="predicted"/>
<dbReference type="InterPro" id="IPR011009">
    <property type="entry name" value="Kinase-like_dom_sf"/>
</dbReference>
<keyword evidence="2 3" id="KW-0067">ATP-binding</keyword>
<feature type="compositionally biased region" description="Low complexity" evidence="4">
    <location>
        <begin position="135"/>
        <end position="147"/>
    </location>
</feature>
<dbReference type="SUPFAM" id="SSF56112">
    <property type="entry name" value="Protein kinase-like (PK-like)"/>
    <property type="match status" value="1"/>
</dbReference>
<dbReference type="CDD" id="cd14003">
    <property type="entry name" value="STKc_AMPK-like"/>
    <property type="match status" value="1"/>
</dbReference>
<evidence type="ECO:0000256" key="3">
    <source>
        <dbReference type="PROSITE-ProRule" id="PRU10141"/>
    </source>
</evidence>
<reference evidence="6 7" key="1">
    <citation type="journal article" date="2019" name="Sci. Rep.">
        <title>Comparative genomics of chytrid fungi reveal insights into the obligate biotrophic and pathogenic lifestyle of Synchytrium endobioticum.</title>
        <authorList>
            <person name="van de Vossenberg B.T.L.H."/>
            <person name="Warris S."/>
            <person name="Nguyen H.D.T."/>
            <person name="van Gent-Pelzer M.P.E."/>
            <person name="Joly D.L."/>
            <person name="van de Geest H.C."/>
            <person name="Bonants P.J.M."/>
            <person name="Smith D.S."/>
            <person name="Levesque C.A."/>
            <person name="van der Lee T.A.J."/>
        </authorList>
    </citation>
    <scope>NUCLEOTIDE SEQUENCE [LARGE SCALE GENOMIC DNA]</scope>
    <source>
        <strain evidence="6 7">CBS 809.83</strain>
    </source>
</reference>
<feature type="domain" description="Protein kinase" evidence="5">
    <location>
        <begin position="218"/>
        <end position="488"/>
    </location>
</feature>
<evidence type="ECO:0000256" key="4">
    <source>
        <dbReference type="SAM" id="MobiDB-lite"/>
    </source>
</evidence>
<feature type="compositionally biased region" description="Polar residues" evidence="4">
    <location>
        <begin position="52"/>
        <end position="69"/>
    </location>
</feature>
<dbReference type="GO" id="GO:0035556">
    <property type="term" value="P:intracellular signal transduction"/>
    <property type="evidence" value="ECO:0007669"/>
    <property type="project" value="TreeGrafter"/>
</dbReference>